<dbReference type="InterPro" id="IPR036259">
    <property type="entry name" value="MFS_trans_sf"/>
</dbReference>
<feature type="transmembrane region" description="Helical" evidence="1">
    <location>
        <begin position="61"/>
        <end position="85"/>
    </location>
</feature>
<dbReference type="EMBL" id="PVUE01000004">
    <property type="protein sequence ID" value="PRZ42856.1"/>
    <property type="molecule type" value="Genomic_DNA"/>
</dbReference>
<accession>A0A2T1A2P1</accession>
<organism evidence="2 3">
    <name type="scientific">Antricoccus suffuscus</name>
    <dbReference type="NCBI Taxonomy" id="1629062"/>
    <lineage>
        <taxon>Bacteria</taxon>
        <taxon>Bacillati</taxon>
        <taxon>Actinomycetota</taxon>
        <taxon>Actinomycetes</taxon>
        <taxon>Geodermatophilales</taxon>
        <taxon>Antricoccaceae</taxon>
        <taxon>Antricoccus</taxon>
    </lineage>
</organism>
<protein>
    <recommendedName>
        <fullName evidence="4">MFS transporter</fullName>
    </recommendedName>
</protein>
<dbReference type="Proteomes" id="UP000237752">
    <property type="component" value="Unassembled WGS sequence"/>
</dbReference>
<dbReference type="RefSeq" id="WP_202862441.1">
    <property type="nucleotide sequence ID" value="NZ_PVUE01000004.1"/>
</dbReference>
<keyword evidence="3" id="KW-1185">Reference proteome</keyword>
<feature type="transmembrane region" description="Helical" evidence="1">
    <location>
        <begin position="91"/>
        <end position="111"/>
    </location>
</feature>
<gene>
    <name evidence="2" type="ORF">CLV47_104204</name>
</gene>
<dbReference type="AlphaFoldDB" id="A0A2T1A2P1"/>
<evidence type="ECO:0000313" key="2">
    <source>
        <dbReference type="EMBL" id="PRZ42856.1"/>
    </source>
</evidence>
<comment type="caution">
    <text evidence="2">The sequence shown here is derived from an EMBL/GenBank/DDBJ whole genome shotgun (WGS) entry which is preliminary data.</text>
</comment>
<dbReference type="SUPFAM" id="SSF103473">
    <property type="entry name" value="MFS general substrate transporter"/>
    <property type="match status" value="1"/>
</dbReference>
<dbReference type="Gene3D" id="1.20.1250.20">
    <property type="entry name" value="MFS general substrate transporter like domains"/>
    <property type="match status" value="1"/>
</dbReference>
<keyword evidence="1" id="KW-0812">Transmembrane</keyword>
<evidence type="ECO:0000313" key="3">
    <source>
        <dbReference type="Proteomes" id="UP000237752"/>
    </source>
</evidence>
<feature type="transmembrane region" description="Helical" evidence="1">
    <location>
        <begin position="30"/>
        <end position="49"/>
    </location>
</feature>
<evidence type="ECO:0000256" key="1">
    <source>
        <dbReference type="SAM" id="Phobius"/>
    </source>
</evidence>
<evidence type="ECO:0008006" key="4">
    <source>
        <dbReference type="Google" id="ProtNLM"/>
    </source>
</evidence>
<name>A0A2T1A2P1_9ACTN</name>
<reference evidence="2 3" key="1">
    <citation type="submission" date="2018-03" db="EMBL/GenBank/DDBJ databases">
        <title>Genomic Encyclopedia of Archaeal and Bacterial Type Strains, Phase II (KMG-II): from individual species to whole genera.</title>
        <authorList>
            <person name="Goeker M."/>
        </authorList>
    </citation>
    <scope>NUCLEOTIDE SEQUENCE [LARGE SCALE GENOMIC DNA]</scope>
    <source>
        <strain evidence="2 3">DSM 100065</strain>
    </source>
</reference>
<sequence>MQPTAALAGATAALAVGVGFLPVAGAAAGLGPLATGAVVSILAATAALVQPWTGRALDAGWLPSGAGMAAGLLLAAAGFGMSVALHGLGGLVSTAVLVGAGSGLVTPLGFARLASGTPTERLGQTMGAAEVGRELGDAGGPLLVGAIAAVGTLGLGLGALAAVLVLIVTLTTTTRRTDGPSNRGS</sequence>
<keyword evidence="1" id="KW-0472">Membrane</keyword>
<keyword evidence="1" id="KW-1133">Transmembrane helix</keyword>
<proteinExistence type="predicted"/>
<feature type="transmembrane region" description="Helical" evidence="1">
    <location>
        <begin position="142"/>
        <end position="168"/>
    </location>
</feature>